<organism evidence="1 2">
    <name type="scientific">Shigella boydii</name>
    <dbReference type="NCBI Taxonomy" id="621"/>
    <lineage>
        <taxon>Bacteria</taxon>
        <taxon>Pseudomonadati</taxon>
        <taxon>Pseudomonadota</taxon>
        <taxon>Gammaproteobacteria</taxon>
        <taxon>Enterobacterales</taxon>
        <taxon>Enterobacteriaceae</taxon>
        <taxon>Shigella</taxon>
    </lineage>
</organism>
<dbReference type="EMBL" id="UAUR01000007">
    <property type="protein sequence ID" value="SPZ87070.1"/>
    <property type="molecule type" value="Genomic_DNA"/>
</dbReference>
<evidence type="ECO:0000313" key="2">
    <source>
        <dbReference type="Proteomes" id="UP000251799"/>
    </source>
</evidence>
<name>A0A2X2LCT4_SHIBO</name>
<reference evidence="1 2" key="1">
    <citation type="submission" date="2018-06" db="EMBL/GenBank/DDBJ databases">
        <authorList>
            <consortium name="Pathogen Informatics"/>
            <person name="Doyle S."/>
        </authorList>
    </citation>
    <scope>NUCLEOTIDE SEQUENCE [LARGE SCALE GENOMIC DNA]</scope>
    <source>
        <strain evidence="1 2">NCTC8576</strain>
    </source>
</reference>
<proteinExistence type="predicted"/>
<keyword evidence="1" id="KW-0449">Lipoprotein</keyword>
<dbReference type="AlphaFoldDB" id="A0A2X2LCT4"/>
<dbReference type="Pfam" id="PF11769">
    <property type="entry name" value="DUF3313"/>
    <property type="match status" value="1"/>
</dbReference>
<protein>
    <submittedName>
        <fullName evidence="1">Putative lipoprotein</fullName>
    </submittedName>
</protein>
<sequence length="145" mass="15947">MPKPSTQVGQKVLDKILNYTNTEMKEAIAQRKPLVTTAGPRSLIFRGAITGVDTSKEGLQFYEVVPVALVVAGTQMATGHRTMDTRLYFEGELIDAATNKPVIKVVRQGEGKDLNNESTPMAFENIKQVIDDMATDATMFDVNKK</sequence>
<evidence type="ECO:0000313" key="1">
    <source>
        <dbReference type="EMBL" id="SPZ87070.1"/>
    </source>
</evidence>
<accession>A0A2X2LCT4</accession>
<dbReference type="InterPro" id="IPR021747">
    <property type="entry name" value="DUF3313"/>
</dbReference>
<gene>
    <name evidence="1" type="primary">ydcL_1</name>
    <name evidence="1" type="ORF">NCTC8576_03942</name>
</gene>
<dbReference type="Proteomes" id="UP000251799">
    <property type="component" value="Unassembled WGS sequence"/>
</dbReference>